<dbReference type="PANTHER" id="PTHR42470:SF1">
    <property type="entry name" value="VAST DOMAIN-CONTAINING PROTEIN"/>
    <property type="match status" value="1"/>
</dbReference>
<evidence type="ECO:0000259" key="2">
    <source>
        <dbReference type="Pfam" id="PF25545"/>
    </source>
</evidence>
<evidence type="ECO:0000256" key="1">
    <source>
        <dbReference type="SAM" id="MobiDB-lite"/>
    </source>
</evidence>
<dbReference type="AlphaFoldDB" id="A0A9P4G8X5"/>
<dbReference type="Proteomes" id="UP000800039">
    <property type="component" value="Unassembled WGS sequence"/>
</dbReference>
<sequence length="352" mass="39248">MSSRSGSPTRSAWDNRATLRSYNIEVDAARALPHELQEHVDHVLLRARTQPPSPNARRIVQTRLAASLENESTGIRKVEPLLLFAGEDDPTALNAVPRLSSKLNFNLSRDFLPPVPPGKDLVRLSQPQPDTAIGYLSNHQALSVDPQLATAFSVEEEEALGSFTLNSSLMFPFLTSQWKPATGESHMIAHAQSARDGATIVRYLDEFYQTAYTRHSTLLESSHISLTCDIQAVNIWIHWREVDAMGATRYYMKSIYDCTLRNEKYLVEARAILWNHIDNALDARLQSLKAALKSFRDRYPKIKATMAKSRASSKASASVASSIAYVSLPPTPSSNDTEFEPVKGDRKRQKIG</sequence>
<gene>
    <name evidence="3" type="ORF">K460DRAFT_294130</name>
</gene>
<dbReference type="GeneID" id="63846725"/>
<dbReference type="OrthoDB" id="5426775at2759"/>
<feature type="region of interest" description="Disordered" evidence="1">
    <location>
        <begin position="327"/>
        <end position="352"/>
    </location>
</feature>
<organism evidence="3 4">
    <name type="scientific">Cucurbitaria berberidis CBS 394.84</name>
    <dbReference type="NCBI Taxonomy" id="1168544"/>
    <lineage>
        <taxon>Eukaryota</taxon>
        <taxon>Fungi</taxon>
        <taxon>Dikarya</taxon>
        <taxon>Ascomycota</taxon>
        <taxon>Pezizomycotina</taxon>
        <taxon>Dothideomycetes</taxon>
        <taxon>Pleosporomycetidae</taxon>
        <taxon>Pleosporales</taxon>
        <taxon>Pleosporineae</taxon>
        <taxon>Cucurbitariaceae</taxon>
        <taxon>Cucurbitaria</taxon>
    </lineage>
</organism>
<evidence type="ECO:0000313" key="4">
    <source>
        <dbReference type="Proteomes" id="UP000800039"/>
    </source>
</evidence>
<proteinExistence type="predicted"/>
<dbReference type="EMBL" id="ML976618">
    <property type="protein sequence ID" value="KAF1841288.1"/>
    <property type="molecule type" value="Genomic_DNA"/>
</dbReference>
<accession>A0A9P4G8X5</accession>
<name>A0A9P4G8X5_9PLEO</name>
<keyword evidence="4" id="KW-1185">Reference proteome</keyword>
<evidence type="ECO:0000313" key="3">
    <source>
        <dbReference type="EMBL" id="KAF1841288.1"/>
    </source>
</evidence>
<dbReference type="RefSeq" id="XP_040783851.1">
    <property type="nucleotide sequence ID" value="XM_040929473.1"/>
</dbReference>
<feature type="domain" description="DUF7924" evidence="2">
    <location>
        <begin position="69"/>
        <end position="292"/>
    </location>
</feature>
<protein>
    <recommendedName>
        <fullName evidence="2">DUF7924 domain-containing protein</fullName>
    </recommendedName>
</protein>
<dbReference type="InterPro" id="IPR057684">
    <property type="entry name" value="DUF7924"/>
</dbReference>
<dbReference type="PANTHER" id="PTHR42470">
    <property type="entry name" value="VAST DOMAIN-CONTAINING PROTEIN"/>
    <property type="match status" value="1"/>
</dbReference>
<comment type="caution">
    <text evidence="3">The sequence shown here is derived from an EMBL/GenBank/DDBJ whole genome shotgun (WGS) entry which is preliminary data.</text>
</comment>
<reference evidence="3" key="1">
    <citation type="submission" date="2020-01" db="EMBL/GenBank/DDBJ databases">
        <authorList>
            <consortium name="DOE Joint Genome Institute"/>
            <person name="Haridas S."/>
            <person name="Albert R."/>
            <person name="Binder M."/>
            <person name="Bloem J."/>
            <person name="Labutti K."/>
            <person name="Salamov A."/>
            <person name="Andreopoulos B."/>
            <person name="Baker S.E."/>
            <person name="Barry K."/>
            <person name="Bills G."/>
            <person name="Bluhm B.H."/>
            <person name="Cannon C."/>
            <person name="Castanera R."/>
            <person name="Culley D.E."/>
            <person name="Daum C."/>
            <person name="Ezra D."/>
            <person name="Gonzalez J.B."/>
            <person name="Henrissat B."/>
            <person name="Kuo A."/>
            <person name="Liang C."/>
            <person name="Lipzen A."/>
            <person name="Lutzoni F."/>
            <person name="Magnuson J."/>
            <person name="Mondo S."/>
            <person name="Nolan M."/>
            <person name="Ohm R."/>
            <person name="Pangilinan J."/>
            <person name="Park H.-J."/>
            <person name="Ramirez L."/>
            <person name="Alfaro M."/>
            <person name="Sun H."/>
            <person name="Tritt A."/>
            <person name="Yoshinaga Y."/>
            <person name="Zwiers L.-H."/>
            <person name="Turgeon B.G."/>
            <person name="Goodwin S.B."/>
            <person name="Spatafora J.W."/>
            <person name="Crous P.W."/>
            <person name="Grigoriev I.V."/>
        </authorList>
    </citation>
    <scope>NUCLEOTIDE SEQUENCE</scope>
    <source>
        <strain evidence="3">CBS 394.84</strain>
    </source>
</reference>
<dbReference type="Pfam" id="PF25545">
    <property type="entry name" value="DUF7924"/>
    <property type="match status" value="1"/>
</dbReference>